<dbReference type="SUPFAM" id="SSF53323">
    <property type="entry name" value="Pyruvate-ferredoxin oxidoreductase, PFOR, domain III"/>
    <property type="match status" value="1"/>
</dbReference>
<dbReference type="InterPro" id="IPR009014">
    <property type="entry name" value="Transketo_C/PFOR_II"/>
</dbReference>
<sequence length="576" mass="64381">MDENKDRKDISIVLCGAAGQGIQTVEALLTKTLKRTGYNVFATREYMSRVRGGVNSTSIRISSKPVRGFLERIDLLIPLNKEALPHLKERISSETLILGEKQFIETTPEIETHTVEIPFTELSNAVGGSIYANIISLGVILCMLKAERTILYELLKENFSSKGQEIVNNNIKAADKGYEIFEDLLNSSQISQRFEIEKNPEIVNDFILDGTQAIALGAIAGGCNFACFYPMAPSTGIGTFLAQHALEFGMIVDQTEDEISAINKTLGASYAGARSFVSTSGGGFSLMTEGVSLAGMAEIPIVMVVGQRPGPATGMPTRTCQEDIELVLHAGAGWFPRIIFSPGTIEDAFKLTQKAFNLTQKFHVPVFVLTDQYLVDSYYNIHSLDIDSLEIIKKIIRTDKNYERYCFTDSGISPRGIPGYGEGLVDADSHTHDEFGVITEDPQLRIKAVEKRFKKLDLIRKETIPPEFIGSEDFKYLVVSWGSNYYLIKEALERLERNDIGFLFFKQIYPIHESVFDYLIKAEIKISIEQNPTGQFAKLLENETHINMNHRILKFSGYVFSVEEIVERLKKIIEGN</sequence>
<dbReference type="InterPro" id="IPR050722">
    <property type="entry name" value="Pyruvate:ferred/Flavod_OxRd"/>
</dbReference>
<dbReference type="SUPFAM" id="SSF52922">
    <property type="entry name" value="TK C-terminal domain-like"/>
    <property type="match status" value="1"/>
</dbReference>
<dbReference type="EMBL" id="LAZR01018517">
    <property type="protein sequence ID" value="KKL96111.1"/>
    <property type="molecule type" value="Genomic_DNA"/>
</dbReference>
<feature type="domain" description="Pyruvate flavodoxin/ferredoxin oxidoreductase pyrimidine binding" evidence="3">
    <location>
        <begin position="217"/>
        <end position="450"/>
    </location>
</feature>
<dbReference type="Gene3D" id="3.40.50.970">
    <property type="match status" value="1"/>
</dbReference>
<gene>
    <name evidence="4" type="ORF">LCGC14_1847750</name>
</gene>
<dbReference type="PANTHER" id="PTHR32154">
    <property type="entry name" value="PYRUVATE-FLAVODOXIN OXIDOREDUCTASE-RELATED"/>
    <property type="match status" value="1"/>
</dbReference>
<dbReference type="InterPro" id="IPR022367">
    <property type="entry name" value="2-oxoacid/accept_OxRdtase_asu"/>
</dbReference>
<evidence type="ECO:0000256" key="1">
    <source>
        <dbReference type="ARBA" id="ARBA00023002"/>
    </source>
</evidence>
<reference evidence="4" key="1">
    <citation type="journal article" date="2015" name="Nature">
        <title>Complex archaea that bridge the gap between prokaryotes and eukaryotes.</title>
        <authorList>
            <person name="Spang A."/>
            <person name="Saw J.H."/>
            <person name="Jorgensen S.L."/>
            <person name="Zaremba-Niedzwiedzka K."/>
            <person name="Martijn J."/>
            <person name="Lind A.E."/>
            <person name="van Eijk R."/>
            <person name="Schleper C."/>
            <person name="Guy L."/>
            <person name="Ettema T.J."/>
        </authorList>
    </citation>
    <scope>NUCLEOTIDE SEQUENCE</scope>
</reference>
<dbReference type="CDD" id="cd07034">
    <property type="entry name" value="TPP_PYR_PFOR_IOR-alpha_like"/>
    <property type="match status" value="1"/>
</dbReference>
<dbReference type="AlphaFoldDB" id="A0A0F9GZJ0"/>
<dbReference type="PANTHER" id="PTHR32154:SF20">
    <property type="entry name" value="2-OXOGLUTARATE OXIDOREDUCTASE SUBUNIT KORA"/>
    <property type="match status" value="1"/>
</dbReference>
<proteinExistence type="predicted"/>
<evidence type="ECO:0000259" key="2">
    <source>
        <dbReference type="Pfam" id="PF01558"/>
    </source>
</evidence>
<dbReference type="Pfam" id="PF01558">
    <property type="entry name" value="POR"/>
    <property type="match status" value="1"/>
</dbReference>
<name>A0A0F9GZJ0_9ZZZZ</name>
<accession>A0A0F9GZJ0</accession>
<dbReference type="Pfam" id="PF01855">
    <property type="entry name" value="POR_N"/>
    <property type="match status" value="1"/>
</dbReference>
<feature type="domain" description="Pyruvate/ketoisovalerate oxidoreductase catalytic" evidence="2">
    <location>
        <begin position="18"/>
        <end position="179"/>
    </location>
</feature>
<dbReference type="NCBIfam" id="TIGR03710">
    <property type="entry name" value="OAFO_sf"/>
    <property type="match status" value="1"/>
</dbReference>
<dbReference type="InterPro" id="IPR002880">
    <property type="entry name" value="Pyrv_Fd/Flavodoxin_OxRdtase_N"/>
</dbReference>
<evidence type="ECO:0000259" key="3">
    <source>
        <dbReference type="Pfam" id="PF01855"/>
    </source>
</evidence>
<keyword evidence="1" id="KW-0560">Oxidoreductase</keyword>
<evidence type="ECO:0008006" key="5">
    <source>
        <dbReference type="Google" id="ProtNLM"/>
    </source>
</evidence>
<dbReference type="Gene3D" id="3.40.920.10">
    <property type="entry name" value="Pyruvate-ferredoxin oxidoreductase, PFOR, domain III"/>
    <property type="match status" value="1"/>
</dbReference>
<dbReference type="GO" id="GO:0016903">
    <property type="term" value="F:oxidoreductase activity, acting on the aldehyde or oxo group of donors"/>
    <property type="evidence" value="ECO:0007669"/>
    <property type="project" value="InterPro"/>
</dbReference>
<dbReference type="InterPro" id="IPR019752">
    <property type="entry name" value="Pyrv/ketoisovalerate_OxRed_cat"/>
</dbReference>
<evidence type="ECO:0000313" key="4">
    <source>
        <dbReference type="EMBL" id="KKL96111.1"/>
    </source>
</evidence>
<dbReference type="SUPFAM" id="SSF52518">
    <property type="entry name" value="Thiamin diphosphate-binding fold (THDP-binding)"/>
    <property type="match status" value="1"/>
</dbReference>
<dbReference type="Gene3D" id="3.40.50.920">
    <property type="match status" value="1"/>
</dbReference>
<dbReference type="InterPro" id="IPR029061">
    <property type="entry name" value="THDP-binding"/>
</dbReference>
<dbReference type="InterPro" id="IPR002869">
    <property type="entry name" value="Pyrv_flavodox_OxRed_cen"/>
</dbReference>
<protein>
    <recommendedName>
        <fullName evidence="5">Pyruvate flavodoxin/ferredoxin oxidoreductase pyrimidine binding domain-containing protein</fullName>
    </recommendedName>
</protein>
<dbReference type="GO" id="GO:0006979">
    <property type="term" value="P:response to oxidative stress"/>
    <property type="evidence" value="ECO:0007669"/>
    <property type="project" value="TreeGrafter"/>
</dbReference>
<organism evidence="4">
    <name type="scientific">marine sediment metagenome</name>
    <dbReference type="NCBI Taxonomy" id="412755"/>
    <lineage>
        <taxon>unclassified sequences</taxon>
        <taxon>metagenomes</taxon>
        <taxon>ecological metagenomes</taxon>
    </lineage>
</organism>
<comment type="caution">
    <text evidence="4">The sequence shown here is derived from an EMBL/GenBank/DDBJ whole genome shotgun (WGS) entry which is preliminary data.</text>
</comment>